<feature type="compositionally biased region" description="Pro residues" evidence="1">
    <location>
        <begin position="513"/>
        <end position="523"/>
    </location>
</feature>
<dbReference type="PANTHER" id="PTHR42069:SF1">
    <property type="entry name" value="MARVEL DOMAIN-CONTAINING PROTEIN"/>
    <property type="match status" value="1"/>
</dbReference>
<feature type="transmembrane region" description="Helical" evidence="2">
    <location>
        <begin position="368"/>
        <end position="392"/>
    </location>
</feature>
<dbReference type="STRING" id="1336337.A0A3N4IYR3"/>
<feature type="region of interest" description="Disordered" evidence="1">
    <location>
        <begin position="425"/>
        <end position="523"/>
    </location>
</feature>
<feature type="region of interest" description="Disordered" evidence="1">
    <location>
        <begin position="1"/>
        <end position="54"/>
    </location>
</feature>
<sequence>MSSSSVNQNPPTPYSPVDGNGFSQLRAQHQQSQQPSEPEEFYRPGSQPRVNTMNTELVPGMDHISPVSPNSPADSQAPIMASTREQQLQYDVVGTAQEFPPPPLPSAEPRYRMSVPPPPTVQEYSEYPNTAQTVYAPVNGGYSTSTGAVNGEVGAVPGPTPRTSRMVMADGGYAVPMTPLTPAMKTPTFKEEPGLSKYDEKVQKYDKMDLAVKLKIRLAKIFLRSINCACSLVVLSLLASTFSIFNATKALPPRNNLPPWAASTPQWPQISVLCIACVSLLISLYIMYAYWRGGHNRAEKAAVYSTVFAVGTFIFSIVIWAIAAGIMQGSRNSFNGKDLWGWSCKDNTRKKLFQNNVNYRLVCRQQDWVLVCSIIEILVECVSIAIYAFAFYRLTSKRRLRKSMDIRDKARNELWLAKLREQQAEEATAATNDPETNANTAYNKLTSTTSPQDLEEGRVVPMLMKPPPGHYATALHKAPEGNQQPGVYEPPLRSPALALGVVPPTPRSVSFQAPPPPSSRGSK</sequence>
<dbReference type="EMBL" id="ML120499">
    <property type="protein sequence ID" value="RPA91303.1"/>
    <property type="molecule type" value="Genomic_DNA"/>
</dbReference>
<dbReference type="Proteomes" id="UP000276215">
    <property type="component" value="Unassembled WGS sequence"/>
</dbReference>
<evidence type="ECO:0000313" key="4">
    <source>
        <dbReference type="Proteomes" id="UP000276215"/>
    </source>
</evidence>
<dbReference type="AlphaFoldDB" id="A0A3N4IYR3"/>
<dbReference type="PANTHER" id="PTHR42069">
    <property type="entry name" value="HYPHAL ANASTAMOSIS-8 PROTEIN"/>
    <property type="match status" value="1"/>
</dbReference>
<dbReference type="OrthoDB" id="5420724at2759"/>
<feature type="transmembrane region" description="Helical" evidence="2">
    <location>
        <begin position="221"/>
        <end position="247"/>
    </location>
</feature>
<keyword evidence="2" id="KW-0472">Membrane</keyword>
<accession>A0A3N4IYR3</accession>
<evidence type="ECO:0000313" key="3">
    <source>
        <dbReference type="EMBL" id="RPA91303.1"/>
    </source>
</evidence>
<name>A0A3N4IYR3_9PEZI</name>
<evidence type="ECO:0000256" key="2">
    <source>
        <dbReference type="SAM" id="Phobius"/>
    </source>
</evidence>
<proteinExistence type="predicted"/>
<feature type="transmembrane region" description="Helical" evidence="2">
    <location>
        <begin position="303"/>
        <end position="327"/>
    </location>
</feature>
<feature type="transmembrane region" description="Helical" evidence="2">
    <location>
        <begin position="267"/>
        <end position="291"/>
    </location>
</feature>
<keyword evidence="2" id="KW-0812">Transmembrane</keyword>
<feature type="compositionally biased region" description="Polar residues" evidence="1">
    <location>
        <begin position="433"/>
        <end position="452"/>
    </location>
</feature>
<evidence type="ECO:0008006" key="5">
    <source>
        <dbReference type="Google" id="ProtNLM"/>
    </source>
</evidence>
<keyword evidence="2" id="KW-1133">Transmembrane helix</keyword>
<keyword evidence="4" id="KW-1185">Reference proteome</keyword>
<reference evidence="3 4" key="1">
    <citation type="journal article" date="2018" name="Nat. Ecol. Evol.">
        <title>Pezizomycetes genomes reveal the molecular basis of ectomycorrhizal truffle lifestyle.</title>
        <authorList>
            <person name="Murat C."/>
            <person name="Payen T."/>
            <person name="Noel B."/>
            <person name="Kuo A."/>
            <person name="Morin E."/>
            <person name="Chen J."/>
            <person name="Kohler A."/>
            <person name="Krizsan K."/>
            <person name="Balestrini R."/>
            <person name="Da Silva C."/>
            <person name="Montanini B."/>
            <person name="Hainaut M."/>
            <person name="Levati E."/>
            <person name="Barry K.W."/>
            <person name="Belfiori B."/>
            <person name="Cichocki N."/>
            <person name="Clum A."/>
            <person name="Dockter R.B."/>
            <person name="Fauchery L."/>
            <person name="Guy J."/>
            <person name="Iotti M."/>
            <person name="Le Tacon F."/>
            <person name="Lindquist E.A."/>
            <person name="Lipzen A."/>
            <person name="Malagnac F."/>
            <person name="Mello A."/>
            <person name="Molinier V."/>
            <person name="Miyauchi S."/>
            <person name="Poulain J."/>
            <person name="Riccioni C."/>
            <person name="Rubini A."/>
            <person name="Sitrit Y."/>
            <person name="Splivallo R."/>
            <person name="Traeger S."/>
            <person name="Wang M."/>
            <person name="Zifcakova L."/>
            <person name="Wipf D."/>
            <person name="Zambonelli A."/>
            <person name="Paolocci F."/>
            <person name="Nowrousian M."/>
            <person name="Ottonello S."/>
            <person name="Baldrian P."/>
            <person name="Spatafora J.W."/>
            <person name="Henrissat B."/>
            <person name="Nagy L.G."/>
            <person name="Aury J.M."/>
            <person name="Wincker P."/>
            <person name="Grigoriev I.V."/>
            <person name="Bonfante P."/>
            <person name="Martin F.M."/>
        </authorList>
    </citation>
    <scope>NUCLEOTIDE SEQUENCE [LARGE SCALE GENOMIC DNA]</scope>
    <source>
        <strain evidence="3 4">120613-1</strain>
    </source>
</reference>
<organism evidence="3 4">
    <name type="scientific">Choiromyces venosus 120613-1</name>
    <dbReference type="NCBI Taxonomy" id="1336337"/>
    <lineage>
        <taxon>Eukaryota</taxon>
        <taxon>Fungi</taxon>
        <taxon>Dikarya</taxon>
        <taxon>Ascomycota</taxon>
        <taxon>Pezizomycotina</taxon>
        <taxon>Pezizomycetes</taxon>
        <taxon>Pezizales</taxon>
        <taxon>Tuberaceae</taxon>
        <taxon>Choiromyces</taxon>
    </lineage>
</organism>
<evidence type="ECO:0000256" key="1">
    <source>
        <dbReference type="SAM" id="MobiDB-lite"/>
    </source>
</evidence>
<protein>
    <recommendedName>
        <fullName evidence="5">MARVEL domain-containing protein</fullName>
    </recommendedName>
</protein>
<gene>
    <name evidence="3" type="ORF">L873DRAFT_1714646</name>
</gene>